<dbReference type="InterPro" id="IPR013761">
    <property type="entry name" value="SAM/pointed_sf"/>
</dbReference>
<evidence type="ECO:0000313" key="4">
    <source>
        <dbReference type="EnsemblMetazoa" id="BGLB005531-PB"/>
    </source>
</evidence>
<gene>
    <name evidence="4" type="primary">106061710</name>
</gene>
<name>A0A2C9JNZ3_BIOGL</name>
<sequence>MDPPKSKIKRFKFSFRKSQNESNMPEIDQILDYNRQHPIPGEISPTDSVSTLNSDPYVPDSDTLQKKQRMRHLQRPVSMDASCLATDSQRQKVSSVKIRNSRSAVVSSSQIATHTSESKKTIVSGQISTVASETKTITTSGRQTPKTEPQHNSDPNTKTSTTSKSQSVSFFLSEEKEEAKSSAASKKDLNLPSGSSLSHTSLAKDAKPKNVVLRSLSSPPPKTFAASTGPKTVAASTGPKTVAASTAPKTVATSTAPKTAAASTAPTKETPLPPETKPLVADKTEKTTMVVQPCPRYSLGFLNDVQNRHKFSKAVSKQNEVATTAIQSLDCLNDQIVQYIVSAQCQGAKDGRASDESVQSSMVLIRRLLLDAQVRFRKMVEDNRQLANHIDTSIQAANQEVTLLKAELASTNKKLSQFGVKDDMGKVDKGIQVDRNFVEELSKGDKSDSDKEDMEVTVQSLTRENEQLLEDYKHLIEEHDALKCTQDDIKRENENLKAENARLETQLKSLKKDFDEVRMVKLEAVHSDSKPSYGEIKLELIQAKQELNRAKEVLQGMKSDRKRLKGEKLDLLSQMKQLYTTLEEKETELRDFIHNYEQRVKESDDIIKQLAKEKENVENEKWEIITKAKDAAERSMILKTQLDAKEQALKEAEAQLKELRDQLASQDNNVTSTTGHTSQGETIITDIDDDSIVAAEDNGFSTMEESSVLNCTFNTDLDNGAQVISTSPISITDSNDNSSLVFRWFTQSSDFELPLESKPSKKKKKNFGGSLSRVFSKGRMRRSIAVPHAESIITEDTCPKLCVLSQDNYQEKLNTIEKMVGVHMKEWRAHQVLAWLEITLAMPMYAQNCLLNVKSGLILLGLSDSELSAALGVTNPMHRRKLRIAIEQHRNPNEIKYIKGSEMDPTWIAHRFLPDLGLPQYTDVFEEQLCDGHVLNTLTRRDLEKYFSVHRKFHQSSILHAIELLRRIDFNKEKLYHRRNLCEDKDFDLIVWTNERLMKWTRKIDLGEYSEALIESGVHGAMMVLEPSFNSDTLASILGIPPSKSYIRRHLATELEIILKPARSYQKGIKILRAALDNVEAKSIDNSKNNSNRSRKSLQEKNLQVAADKGRRKSAEEGRSRLSFRGSLGRAFGKKVRDDLKMNLDTSKISAPIPIQHSSLSSLDNNSELLRKGFCVKDPQKDVYNSKPLKNPQINGLVTQDMRRLCLTKSDQTLHKSTDYNGSDAKNPKTNLDKSCQDILLEGVKILQDGVDSNEMSSIGSSQETLTDQPSKLERNNNLQKNMAGVQTQLPYQSLPEIPQKSQSSPIISPHVASLLLSTIPNKSTTSPASNTKSTSTKLFSRHSSWLEEDNCPQKKKSLLKLSSDKSQRHSSSSLVESLLRLDHRSEVKKSTTPETKDRLNSVGLKQNILPQTTSV</sequence>
<feature type="compositionally biased region" description="Low complexity" evidence="2">
    <location>
        <begin position="157"/>
        <end position="167"/>
    </location>
</feature>
<feature type="region of interest" description="Disordered" evidence="2">
    <location>
        <begin position="1084"/>
        <end position="1120"/>
    </location>
</feature>
<dbReference type="InterPro" id="IPR059089">
    <property type="entry name" value="Kazrin_N"/>
</dbReference>
<dbReference type="Pfam" id="PF07647">
    <property type="entry name" value="SAM_2"/>
    <property type="match status" value="1"/>
</dbReference>
<dbReference type="STRING" id="6526.A0A2C9JNZ3"/>
<keyword evidence="1" id="KW-0175">Coiled coil</keyword>
<dbReference type="Pfam" id="PF00536">
    <property type="entry name" value="SAM_1"/>
    <property type="match status" value="2"/>
</dbReference>
<dbReference type="SUPFAM" id="SSF47769">
    <property type="entry name" value="SAM/Pointed domain"/>
    <property type="match status" value="2"/>
</dbReference>
<evidence type="ECO:0000259" key="3">
    <source>
        <dbReference type="PROSITE" id="PS50105"/>
    </source>
</evidence>
<dbReference type="PANTHER" id="PTHR12776:SF1">
    <property type="entry name" value="KAZRIN"/>
    <property type="match status" value="1"/>
</dbReference>
<feature type="region of interest" description="Disordered" evidence="2">
    <location>
        <begin position="36"/>
        <end position="278"/>
    </location>
</feature>
<dbReference type="Pfam" id="PF25986">
    <property type="entry name" value="Kazrin"/>
    <property type="match status" value="1"/>
</dbReference>
<feature type="compositionally biased region" description="Basic and acidic residues" evidence="2">
    <location>
        <begin position="173"/>
        <end position="189"/>
    </location>
</feature>
<dbReference type="VEuPathDB" id="VectorBase:BGLAX_030102"/>
<dbReference type="Proteomes" id="UP000076420">
    <property type="component" value="Unassembled WGS sequence"/>
</dbReference>
<dbReference type="PANTHER" id="PTHR12776">
    <property type="entry name" value="KAZRIN-RELATED"/>
    <property type="match status" value="1"/>
</dbReference>
<dbReference type="InterPro" id="IPR037614">
    <property type="entry name" value="Kazrin"/>
</dbReference>
<dbReference type="OrthoDB" id="2132119at2759"/>
<reference evidence="4" key="1">
    <citation type="submission" date="2020-05" db="UniProtKB">
        <authorList>
            <consortium name="EnsemblMetazoa"/>
        </authorList>
    </citation>
    <scope>IDENTIFICATION</scope>
    <source>
        <strain evidence="4">BB02</strain>
    </source>
</reference>
<dbReference type="Gene3D" id="1.20.5.1000">
    <property type="entry name" value="arf6 gtpase in complex with a specific effector, jip4"/>
    <property type="match status" value="1"/>
</dbReference>
<evidence type="ECO:0000313" key="5">
    <source>
        <dbReference type="Proteomes" id="UP000076420"/>
    </source>
</evidence>
<feature type="compositionally biased region" description="Low complexity" evidence="2">
    <location>
        <begin position="239"/>
        <end position="270"/>
    </location>
</feature>
<dbReference type="KEGG" id="bgt:106061710"/>
<feature type="compositionally biased region" description="Polar residues" evidence="2">
    <location>
        <begin position="45"/>
        <end position="54"/>
    </location>
</feature>
<organism evidence="4 5">
    <name type="scientific">Biomphalaria glabrata</name>
    <name type="common">Bloodfluke planorb</name>
    <name type="synonym">Freshwater snail</name>
    <dbReference type="NCBI Taxonomy" id="6526"/>
    <lineage>
        <taxon>Eukaryota</taxon>
        <taxon>Metazoa</taxon>
        <taxon>Spiralia</taxon>
        <taxon>Lophotrochozoa</taxon>
        <taxon>Mollusca</taxon>
        <taxon>Gastropoda</taxon>
        <taxon>Heterobranchia</taxon>
        <taxon>Euthyneura</taxon>
        <taxon>Panpulmonata</taxon>
        <taxon>Hygrophila</taxon>
        <taxon>Lymnaeoidea</taxon>
        <taxon>Planorbidae</taxon>
        <taxon>Biomphalaria</taxon>
    </lineage>
</organism>
<feature type="compositionally biased region" description="Polar residues" evidence="2">
    <location>
        <begin position="85"/>
        <end position="156"/>
    </location>
</feature>
<dbReference type="Gene3D" id="1.10.150.50">
    <property type="entry name" value="Transcription Factor, Ets-1"/>
    <property type="match status" value="3"/>
</dbReference>
<evidence type="ECO:0000256" key="2">
    <source>
        <dbReference type="SAM" id="MobiDB-lite"/>
    </source>
</evidence>
<dbReference type="RefSeq" id="XP_013075363.2">
    <property type="nucleotide sequence ID" value="XM_013219909.2"/>
</dbReference>
<feature type="coiled-coil region" evidence="1">
    <location>
        <begin position="451"/>
        <end position="567"/>
    </location>
</feature>
<accession>A0A2C9JNZ3</accession>
<protein>
    <recommendedName>
        <fullName evidence="3">SAM domain-containing protein</fullName>
    </recommendedName>
</protein>
<feature type="compositionally biased region" description="Polar residues" evidence="2">
    <location>
        <begin position="192"/>
        <end position="201"/>
    </location>
</feature>
<dbReference type="EnsemblMetazoa" id="BGLB005531-RB">
    <property type="protein sequence ID" value="BGLB005531-PB"/>
    <property type="gene ID" value="BGLB005531"/>
</dbReference>
<feature type="domain" description="SAM" evidence="3">
    <location>
        <begin position="827"/>
        <end position="892"/>
    </location>
</feature>
<proteinExistence type="predicted"/>
<feature type="region of interest" description="Disordered" evidence="2">
    <location>
        <begin position="1359"/>
        <end position="1378"/>
    </location>
</feature>
<dbReference type="VEuPathDB" id="VectorBase:BGLB005531"/>
<evidence type="ECO:0000256" key="1">
    <source>
        <dbReference type="SAM" id="Coils"/>
    </source>
</evidence>
<feature type="domain" description="SAM" evidence="3">
    <location>
        <begin position="907"/>
        <end position="968"/>
    </location>
</feature>
<feature type="coiled-coil region" evidence="1">
    <location>
        <begin position="593"/>
        <end position="669"/>
    </location>
</feature>
<dbReference type="PROSITE" id="PS50105">
    <property type="entry name" value="SAM_DOMAIN"/>
    <property type="match status" value="2"/>
</dbReference>
<dbReference type="InterPro" id="IPR001660">
    <property type="entry name" value="SAM"/>
</dbReference>
<dbReference type="SMART" id="SM00454">
    <property type="entry name" value="SAM"/>
    <property type="match status" value="3"/>
</dbReference>